<dbReference type="Proteomes" id="UP000075882">
    <property type="component" value="Unassembled WGS sequence"/>
</dbReference>
<dbReference type="PANTHER" id="PTHR12505">
    <property type="entry name" value="PHD FINGER TRANSCRIPTION FACTOR"/>
    <property type="match status" value="1"/>
</dbReference>
<feature type="compositionally biased region" description="Low complexity" evidence="1">
    <location>
        <begin position="382"/>
        <end position="407"/>
    </location>
</feature>
<sequence length="523" mass="54307">LPCSPLELVAKNFHSAGAALSFSQANSSIFVQSQTDFINGITSVAKKTETCIGRWEHGTIEPLQIQVPSNSFLPPAATGSFALNSPESASSGGDPFLARARDKLQPSYGGAFHADDPYLRSYCIEREYHERLLATLATRDDRPSNPPHLPARTRHGETFDRYDSTALLSPTSPPTTTSPYCEYGKRKQHSISLERSSEVERSATNGIDARSLPLLHTPKSPGQQSEALRAAQRLPKKRRSIVFERTEESSTVSRDTDSKTVVHIKREPCQVSEVTTSNSFEASSNATALNAIIKLEASSPKALTAAGGSSSSSSGSSASSNPAPVARAHHHHLSHSASAIISNVTVGGSTGTSGSATLGTGGGANASSSAVAATMEQLGLASGTTSNTQQHSTTQPPGTTTSTTASSVASIPVGIAVARQRLQESATTPASQLHPTKELNRYSVGLAAAAAAAATNGGSLNGTVGTTADLGCATPGLSQNMFFTGTNSTMIPLAPDTVAMGVTNAAVQNAVRTPPALWQYPGK</sequence>
<feature type="region of interest" description="Disordered" evidence="1">
    <location>
        <begin position="138"/>
        <end position="235"/>
    </location>
</feature>
<dbReference type="PANTHER" id="PTHR12505:SF24">
    <property type="entry name" value="PROTEIN WINGED EYE"/>
    <property type="match status" value="1"/>
</dbReference>
<evidence type="ECO:0000256" key="1">
    <source>
        <dbReference type="SAM" id="MobiDB-lite"/>
    </source>
</evidence>
<feature type="compositionally biased region" description="Basic and acidic residues" evidence="1">
    <location>
        <begin position="154"/>
        <end position="163"/>
    </location>
</feature>
<feature type="compositionally biased region" description="Low complexity" evidence="1">
    <location>
        <begin position="305"/>
        <end position="320"/>
    </location>
</feature>
<name>A0A8W7PND5_ANOCL</name>
<reference evidence="2" key="1">
    <citation type="submission" date="2022-08" db="UniProtKB">
        <authorList>
            <consortium name="EnsemblMetazoa"/>
        </authorList>
    </citation>
    <scope>IDENTIFICATION</scope>
</reference>
<dbReference type="VEuPathDB" id="VectorBase:ACON2_030315"/>
<evidence type="ECO:0000313" key="2">
    <source>
        <dbReference type="EnsemblMetazoa" id="ACOM034814-PA.1"/>
    </source>
</evidence>
<dbReference type="EnsemblMetazoa" id="ACOM034814-RA">
    <property type="protein sequence ID" value="ACOM034814-PA.1"/>
    <property type="gene ID" value="ACOM034814"/>
</dbReference>
<organism evidence="2">
    <name type="scientific">Anopheles coluzzii</name>
    <name type="common">African malaria mosquito</name>
    <dbReference type="NCBI Taxonomy" id="1518534"/>
    <lineage>
        <taxon>Eukaryota</taxon>
        <taxon>Metazoa</taxon>
        <taxon>Ecdysozoa</taxon>
        <taxon>Arthropoda</taxon>
        <taxon>Hexapoda</taxon>
        <taxon>Insecta</taxon>
        <taxon>Pterygota</taxon>
        <taxon>Neoptera</taxon>
        <taxon>Endopterygota</taxon>
        <taxon>Diptera</taxon>
        <taxon>Nematocera</taxon>
        <taxon>Culicoidea</taxon>
        <taxon>Culicidae</taxon>
        <taxon>Anophelinae</taxon>
        <taxon>Anopheles</taxon>
    </lineage>
</organism>
<dbReference type="InterPro" id="IPR052429">
    <property type="entry name" value="BAH_domain_protein"/>
</dbReference>
<protein>
    <submittedName>
        <fullName evidence="2">Uncharacterized protein</fullName>
    </submittedName>
</protein>
<feature type="region of interest" description="Disordered" evidence="1">
    <location>
        <begin position="303"/>
        <end position="334"/>
    </location>
</feature>
<accession>A0A8W7PND5</accession>
<dbReference type="AlphaFoldDB" id="A0A8W7PND5"/>
<proteinExistence type="predicted"/>
<feature type="region of interest" description="Disordered" evidence="1">
    <location>
        <begin position="381"/>
        <end position="407"/>
    </location>
</feature>